<name>A0A392R7T6_9FABA</name>
<dbReference type="AlphaFoldDB" id="A0A392R7T6"/>
<feature type="compositionally biased region" description="Low complexity" evidence="1">
    <location>
        <begin position="1"/>
        <end position="11"/>
    </location>
</feature>
<dbReference type="EMBL" id="LXQA010192829">
    <property type="protein sequence ID" value="MCI32114.1"/>
    <property type="molecule type" value="Genomic_DNA"/>
</dbReference>
<comment type="caution">
    <text evidence="2">The sequence shown here is derived from an EMBL/GenBank/DDBJ whole genome shotgun (WGS) entry which is preliminary data.</text>
</comment>
<protein>
    <submittedName>
        <fullName evidence="2">Uncharacterized protein</fullName>
    </submittedName>
</protein>
<evidence type="ECO:0000256" key="1">
    <source>
        <dbReference type="SAM" id="MobiDB-lite"/>
    </source>
</evidence>
<feature type="region of interest" description="Disordered" evidence="1">
    <location>
        <begin position="1"/>
        <end position="25"/>
    </location>
</feature>
<accession>A0A392R7T6</accession>
<reference evidence="2 3" key="1">
    <citation type="journal article" date="2018" name="Front. Plant Sci.">
        <title>Red Clover (Trifolium pratense) and Zigzag Clover (T. medium) - A Picture of Genomic Similarities and Differences.</title>
        <authorList>
            <person name="Dluhosova J."/>
            <person name="Istvanek J."/>
            <person name="Nedelnik J."/>
            <person name="Repkova J."/>
        </authorList>
    </citation>
    <scope>NUCLEOTIDE SEQUENCE [LARGE SCALE GENOMIC DNA]</scope>
    <source>
        <strain evidence="3">cv. 10/8</strain>
        <tissue evidence="2">Leaf</tissue>
    </source>
</reference>
<feature type="non-terminal residue" evidence="2">
    <location>
        <position position="54"/>
    </location>
</feature>
<sequence length="54" mass="5893">MENQNNQQEQQVIVAGTAGDEETIVNENAEEPLDLARSVRELTAVVNNVVQAIT</sequence>
<organism evidence="2 3">
    <name type="scientific">Trifolium medium</name>
    <dbReference type="NCBI Taxonomy" id="97028"/>
    <lineage>
        <taxon>Eukaryota</taxon>
        <taxon>Viridiplantae</taxon>
        <taxon>Streptophyta</taxon>
        <taxon>Embryophyta</taxon>
        <taxon>Tracheophyta</taxon>
        <taxon>Spermatophyta</taxon>
        <taxon>Magnoliopsida</taxon>
        <taxon>eudicotyledons</taxon>
        <taxon>Gunneridae</taxon>
        <taxon>Pentapetalae</taxon>
        <taxon>rosids</taxon>
        <taxon>fabids</taxon>
        <taxon>Fabales</taxon>
        <taxon>Fabaceae</taxon>
        <taxon>Papilionoideae</taxon>
        <taxon>50 kb inversion clade</taxon>
        <taxon>NPAAA clade</taxon>
        <taxon>Hologalegina</taxon>
        <taxon>IRL clade</taxon>
        <taxon>Trifolieae</taxon>
        <taxon>Trifolium</taxon>
    </lineage>
</organism>
<dbReference type="Proteomes" id="UP000265520">
    <property type="component" value="Unassembled WGS sequence"/>
</dbReference>
<evidence type="ECO:0000313" key="2">
    <source>
        <dbReference type="EMBL" id="MCI32114.1"/>
    </source>
</evidence>
<proteinExistence type="predicted"/>
<evidence type="ECO:0000313" key="3">
    <source>
        <dbReference type="Proteomes" id="UP000265520"/>
    </source>
</evidence>
<keyword evidence="3" id="KW-1185">Reference proteome</keyword>